<dbReference type="RefSeq" id="WP_264271880.1">
    <property type="nucleotide sequence ID" value="NZ_BAAAWO010000001.1"/>
</dbReference>
<dbReference type="Proteomes" id="UP001183817">
    <property type="component" value="Unassembled WGS sequence"/>
</dbReference>
<proteinExistence type="predicted"/>
<gene>
    <name evidence="3" type="ORF">J2S64_003394</name>
</gene>
<organism evidence="3 4">
    <name type="scientific">Paeniglutamicibacter sulfureus</name>
    <dbReference type="NCBI Taxonomy" id="43666"/>
    <lineage>
        <taxon>Bacteria</taxon>
        <taxon>Bacillati</taxon>
        <taxon>Actinomycetota</taxon>
        <taxon>Actinomycetes</taxon>
        <taxon>Micrococcales</taxon>
        <taxon>Micrococcaceae</taxon>
        <taxon>Paeniglutamicibacter</taxon>
    </lineage>
</organism>
<keyword evidence="2" id="KW-0472">Membrane</keyword>
<sequence>MEHQTISERQTRWSSRHRIYLRFTALILGAFLFGGAIATTPSPSDLTSPAHAIDNHHGPGVNWGNGIHVHGAGAFVVDGRYVYCAEPWVRSGPKVPVFVGSSTIPGNSSGGVSVATTEGAPLQQITFVIARYGQTNDNLQAAAVALAVWEIRGADGRGSSGYEAELARVRNSVGPDVVALSQRLMAEAASWTYARQSHEVGSSSTAISVSPTSAYSGSVSIPVGTLSLQIESGEFSDGTTSRTWEGNGSPAGTSLSWQGLPPAESWDRYYRVSFSGEYLEIPTTVLWGDGGNSQSSVSVESSRARPFEAVTVELDTTWAPEVSSLVSSKFVSVGEQHSDDITFAATAADTGTSGEWRWRLATDGSHEWMPVKAKVTAYGPYLSDPALNPSSEAPVGAPVAARGTFTTDPARDQSSPQTYSFLFDDEILEQGYYTYKWDIDGADQDPSIIGADNCLKPNAELGCRVRRDFGRRDATISAYPKNRRGSCTPRCARKRSHKPQ</sequence>
<accession>A0ABU2BM49</accession>
<feature type="transmembrane region" description="Helical" evidence="2">
    <location>
        <begin position="20"/>
        <end position="38"/>
    </location>
</feature>
<keyword evidence="2" id="KW-1133">Transmembrane helix</keyword>
<feature type="region of interest" description="Disordered" evidence="1">
    <location>
        <begin position="236"/>
        <end position="256"/>
    </location>
</feature>
<name>A0ABU2BM49_9MICC</name>
<comment type="caution">
    <text evidence="3">The sequence shown here is derived from an EMBL/GenBank/DDBJ whole genome shotgun (WGS) entry which is preliminary data.</text>
</comment>
<evidence type="ECO:0000313" key="3">
    <source>
        <dbReference type="EMBL" id="MDR7359703.1"/>
    </source>
</evidence>
<keyword evidence="4" id="KW-1185">Reference proteome</keyword>
<evidence type="ECO:0000256" key="1">
    <source>
        <dbReference type="SAM" id="MobiDB-lite"/>
    </source>
</evidence>
<dbReference type="EMBL" id="JAVDYI010000001">
    <property type="protein sequence ID" value="MDR7359703.1"/>
    <property type="molecule type" value="Genomic_DNA"/>
</dbReference>
<keyword evidence="2" id="KW-0812">Transmembrane</keyword>
<reference evidence="3 4" key="1">
    <citation type="submission" date="2023-07" db="EMBL/GenBank/DDBJ databases">
        <title>Sequencing the genomes of 1000 actinobacteria strains.</title>
        <authorList>
            <person name="Klenk H.-P."/>
        </authorList>
    </citation>
    <scope>NUCLEOTIDE SEQUENCE [LARGE SCALE GENOMIC DNA]</scope>
    <source>
        <strain evidence="3 4">DSM 20167</strain>
    </source>
</reference>
<feature type="region of interest" description="Disordered" evidence="1">
    <location>
        <begin position="479"/>
        <end position="500"/>
    </location>
</feature>
<feature type="compositionally biased region" description="Basic residues" evidence="1">
    <location>
        <begin position="491"/>
        <end position="500"/>
    </location>
</feature>
<protein>
    <submittedName>
        <fullName evidence="3">Uncharacterized protein</fullName>
    </submittedName>
</protein>
<evidence type="ECO:0000256" key="2">
    <source>
        <dbReference type="SAM" id="Phobius"/>
    </source>
</evidence>
<feature type="compositionally biased region" description="Polar residues" evidence="1">
    <location>
        <begin position="237"/>
        <end position="256"/>
    </location>
</feature>
<evidence type="ECO:0000313" key="4">
    <source>
        <dbReference type="Proteomes" id="UP001183817"/>
    </source>
</evidence>